<dbReference type="FunFam" id="1.10.45.10:FF:000001">
    <property type="entry name" value="D-lactate dehydrogenase mitochondrial"/>
    <property type="match status" value="1"/>
</dbReference>
<dbReference type="Pfam" id="PF02913">
    <property type="entry name" value="FAD-oxidase_C"/>
    <property type="match status" value="1"/>
</dbReference>
<dbReference type="Gene3D" id="3.30.70.2190">
    <property type="match status" value="1"/>
</dbReference>
<dbReference type="PROSITE" id="PS51387">
    <property type="entry name" value="FAD_PCMH"/>
    <property type="match status" value="1"/>
</dbReference>
<dbReference type="Gene3D" id="3.30.43.10">
    <property type="entry name" value="Uridine Diphospho-n-acetylenolpyruvylglucosamine Reductase, domain 2"/>
    <property type="match status" value="1"/>
</dbReference>
<accession>V5SGN9</accession>
<feature type="domain" description="FAD-binding PCMH-type" evidence="5">
    <location>
        <begin position="43"/>
        <end position="224"/>
    </location>
</feature>
<sequence>MSSSVRPASSDFLSRLTAIVGADNAIADPAEQAPYLSEWRDLYMGRTPLIVKPASTDEVSRVLALANAEGVGIVPQGGNTGLVGGQIPRETGCDIVLSLKRMRRIRAIDPAGTAMTVDAGLTLADVQDAARKAGRMFPLGLASEGSATIGGNLATNAGGHQVLAYGPTRSLVYGLEVVLADGQVWDGLRTLKKDNTGYDLRDLFVGSEGTLGVITAATLKLFPEPDERTTAFVSLPSLDALLPFFQLAERRAGAALTAFEFMCDLIVSFVVQHIPGTRHPLADDAPWFVLLELSGAEGSTATPMERLLGEASEAGLVSDAVVAQSLTQAEVLWKIREAASEAQKGEGGSIKHDISVPIARVPELLVKAGEAVQRVCPGARPVPFGHFGDGNVHYNVSQPTGMARADYLALWDAMAHAVHDVTVSLGGSISAEHGIGRLKAAELVRVKSPVEIELMRRLKTALDPKGILNPGKLLAP</sequence>
<evidence type="ECO:0000313" key="7">
    <source>
        <dbReference type="Proteomes" id="UP000018542"/>
    </source>
</evidence>
<dbReference type="InterPro" id="IPR016169">
    <property type="entry name" value="FAD-bd_PCMH_sub2"/>
</dbReference>
<protein>
    <submittedName>
        <fullName evidence="6">D-2-hydroxyacid dehydrogenase</fullName>
    </submittedName>
</protein>
<dbReference type="PANTHER" id="PTHR43716:SF2">
    <property type="entry name" value="BLL6224 PROTEIN"/>
    <property type="match status" value="1"/>
</dbReference>
<dbReference type="InterPro" id="IPR051264">
    <property type="entry name" value="FAD-oxidored/transferase_4"/>
</dbReference>
<dbReference type="InterPro" id="IPR016171">
    <property type="entry name" value="Vanillyl_alc_oxidase_C-sub2"/>
</dbReference>
<dbReference type="SUPFAM" id="SSF56176">
    <property type="entry name" value="FAD-binding/transporter-associated domain-like"/>
    <property type="match status" value="1"/>
</dbReference>
<keyword evidence="7" id="KW-1185">Reference proteome</keyword>
<dbReference type="Proteomes" id="UP000018542">
    <property type="component" value="Chromosome"/>
</dbReference>
<dbReference type="SUPFAM" id="SSF55103">
    <property type="entry name" value="FAD-linked oxidases, C-terminal domain"/>
    <property type="match status" value="1"/>
</dbReference>
<dbReference type="RefSeq" id="WP_023788627.1">
    <property type="nucleotide sequence ID" value="NC_022997.1"/>
</dbReference>
<dbReference type="InterPro" id="IPR006094">
    <property type="entry name" value="Oxid_FAD_bind_N"/>
</dbReference>
<evidence type="ECO:0000256" key="2">
    <source>
        <dbReference type="ARBA" id="ARBA00008000"/>
    </source>
</evidence>
<dbReference type="Gene3D" id="3.30.465.10">
    <property type="match status" value="1"/>
</dbReference>
<comment type="cofactor">
    <cofactor evidence="1">
        <name>FAD</name>
        <dbReference type="ChEBI" id="CHEBI:57692"/>
    </cofactor>
</comment>
<dbReference type="STRING" id="1029756.W911_16675"/>
<evidence type="ECO:0000259" key="5">
    <source>
        <dbReference type="PROSITE" id="PS51387"/>
    </source>
</evidence>
<dbReference type="InterPro" id="IPR004113">
    <property type="entry name" value="FAD-bd_oxidored_4_C"/>
</dbReference>
<dbReference type="Pfam" id="PF01565">
    <property type="entry name" value="FAD_binding_4"/>
    <property type="match status" value="1"/>
</dbReference>
<dbReference type="KEGG" id="hni:W911_16675"/>
<dbReference type="InterPro" id="IPR016164">
    <property type="entry name" value="FAD-linked_Oxase-like_C"/>
</dbReference>
<dbReference type="InterPro" id="IPR036318">
    <property type="entry name" value="FAD-bd_PCMH-like_sf"/>
</dbReference>
<evidence type="ECO:0000256" key="1">
    <source>
        <dbReference type="ARBA" id="ARBA00001974"/>
    </source>
</evidence>
<evidence type="ECO:0000313" key="6">
    <source>
        <dbReference type="EMBL" id="AHB49667.1"/>
    </source>
</evidence>
<comment type="similarity">
    <text evidence="2">Belongs to the FAD-binding oxidoreductase/transferase type 4 family.</text>
</comment>
<dbReference type="PANTHER" id="PTHR43716">
    <property type="entry name" value="D-2-HYDROXYGLUTARATE DEHYDROGENASE, MITOCHONDRIAL"/>
    <property type="match status" value="1"/>
</dbReference>
<gene>
    <name evidence="6" type="ORF">W911_16675</name>
</gene>
<dbReference type="HOGENOM" id="CLU_017779_4_1_5"/>
<dbReference type="GO" id="GO:0003824">
    <property type="term" value="F:catalytic activity"/>
    <property type="evidence" value="ECO:0007669"/>
    <property type="project" value="InterPro"/>
</dbReference>
<name>V5SGN9_9HYPH</name>
<dbReference type="EMBL" id="CP006912">
    <property type="protein sequence ID" value="AHB49667.1"/>
    <property type="molecule type" value="Genomic_DNA"/>
</dbReference>
<dbReference type="GO" id="GO:0071949">
    <property type="term" value="F:FAD binding"/>
    <property type="evidence" value="ECO:0007669"/>
    <property type="project" value="InterPro"/>
</dbReference>
<evidence type="ECO:0000256" key="3">
    <source>
        <dbReference type="ARBA" id="ARBA00022630"/>
    </source>
</evidence>
<dbReference type="Gene3D" id="1.10.45.10">
    <property type="entry name" value="Vanillyl-alcohol Oxidase, Chain A, domain 4"/>
    <property type="match status" value="1"/>
</dbReference>
<dbReference type="AlphaFoldDB" id="V5SGN9"/>
<reference evidence="6 7" key="1">
    <citation type="journal article" date="2014" name="Genome Announc.">
        <title>Complete Genome Sequence of Hyphomicrobium nitrativorans Strain NL23, a Denitrifying Bacterium Isolated from Biofilm of a Methanol-Fed Denitrification System Treating Seawater at the Montreal Biodome.</title>
        <authorList>
            <person name="Martineau C."/>
            <person name="Villeneuve C."/>
            <person name="Mauffrey F."/>
            <person name="Villemur R."/>
        </authorList>
    </citation>
    <scope>NUCLEOTIDE SEQUENCE [LARGE SCALE GENOMIC DNA]</scope>
    <source>
        <strain evidence="6">NL23</strain>
    </source>
</reference>
<dbReference type="InterPro" id="IPR016166">
    <property type="entry name" value="FAD-bd_PCMH"/>
</dbReference>
<keyword evidence="4" id="KW-0274">FAD</keyword>
<dbReference type="GO" id="GO:0022904">
    <property type="term" value="P:respiratory electron transport chain"/>
    <property type="evidence" value="ECO:0007669"/>
    <property type="project" value="TreeGrafter"/>
</dbReference>
<dbReference type="OrthoDB" id="9809290at2"/>
<proteinExistence type="inferred from homology"/>
<dbReference type="InterPro" id="IPR016167">
    <property type="entry name" value="FAD-bd_PCMH_sub1"/>
</dbReference>
<dbReference type="PATRIC" id="fig|1029756.8.peg.3473"/>
<keyword evidence="3" id="KW-0285">Flavoprotein</keyword>
<evidence type="ECO:0000256" key="4">
    <source>
        <dbReference type="ARBA" id="ARBA00022827"/>
    </source>
</evidence>
<dbReference type="Gene3D" id="3.30.70.2740">
    <property type="match status" value="1"/>
</dbReference>
<organism evidence="6 7">
    <name type="scientific">Hyphomicrobium nitrativorans NL23</name>
    <dbReference type="NCBI Taxonomy" id="1029756"/>
    <lineage>
        <taxon>Bacteria</taxon>
        <taxon>Pseudomonadati</taxon>
        <taxon>Pseudomonadota</taxon>
        <taxon>Alphaproteobacteria</taxon>
        <taxon>Hyphomicrobiales</taxon>
        <taxon>Hyphomicrobiaceae</taxon>
        <taxon>Hyphomicrobium</taxon>
    </lineage>
</organism>